<feature type="domain" description="NACHT" evidence="1">
    <location>
        <begin position="340"/>
        <end position="450"/>
    </location>
</feature>
<dbReference type="InterPro" id="IPR027417">
    <property type="entry name" value="P-loop_NTPase"/>
</dbReference>
<dbReference type="SUPFAM" id="SSF52540">
    <property type="entry name" value="P-loop containing nucleoside triphosphate hydrolases"/>
    <property type="match status" value="1"/>
</dbReference>
<accession>A0ABV7L2T8</accession>
<name>A0ABV7L2T8_9PROT</name>
<dbReference type="InterPro" id="IPR016024">
    <property type="entry name" value="ARM-type_fold"/>
</dbReference>
<reference evidence="3" key="1">
    <citation type="journal article" date="2019" name="Int. J. Syst. Evol. Microbiol.">
        <title>The Global Catalogue of Microorganisms (GCM) 10K type strain sequencing project: providing services to taxonomists for standard genome sequencing and annotation.</title>
        <authorList>
            <consortium name="The Broad Institute Genomics Platform"/>
            <consortium name="The Broad Institute Genome Sequencing Center for Infectious Disease"/>
            <person name="Wu L."/>
            <person name="Ma J."/>
        </authorList>
    </citation>
    <scope>NUCLEOTIDE SEQUENCE [LARGE SCALE GENOMIC DNA]</scope>
    <source>
        <strain evidence="3">KCTC 42964</strain>
    </source>
</reference>
<dbReference type="SUPFAM" id="SSF48371">
    <property type="entry name" value="ARM repeat"/>
    <property type="match status" value="1"/>
</dbReference>
<gene>
    <name evidence="2" type="ORF">ACFOGJ_15590</name>
</gene>
<dbReference type="Gene3D" id="3.40.50.300">
    <property type="entry name" value="P-loop containing nucleotide triphosphate hydrolases"/>
    <property type="match status" value="1"/>
</dbReference>
<protein>
    <submittedName>
        <fullName evidence="2">NACHT domain-containing protein</fullName>
    </submittedName>
</protein>
<dbReference type="EMBL" id="JBHRTR010000028">
    <property type="protein sequence ID" value="MFC3228666.1"/>
    <property type="molecule type" value="Genomic_DNA"/>
</dbReference>
<evidence type="ECO:0000259" key="1">
    <source>
        <dbReference type="Pfam" id="PF05729"/>
    </source>
</evidence>
<dbReference type="Pfam" id="PF05729">
    <property type="entry name" value="NACHT"/>
    <property type="match status" value="1"/>
</dbReference>
<dbReference type="Proteomes" id="UP001595528">
    <property type="component" value="Unassembled WGS sequence"/>
</dbReference>
<evidence type="ECO:0000313" key="3">
    <source>
        <dbReference type="Proteomes" id="UP001595528"/>
    </source>
</evidence>
<sequence>MITSRQAVKAKLKNSAGGAATAGGMNFQAAVTAIVNIHMARGRPLGWIPNQQDIPIAVDAETGGAGDDIACTLANGKRVEVQVKKGLTATNRLWSALLQLANGVSKNDCDTSVLVVCPNSSASVRDNLARDIGRIGSGRVDVLSDIGRKWLQELKHAGLDQAQTCQNLFVQTVPALANDHAAVQAAKAELGHICAVSSQIDQAWLALLNDASGLIEQRGRRSLTDIAEVLHAAGITVSTKFNTGPIGLLSKLAGWNHETNRSFSIFGVSKTLNVDSDWITLTAQPRAAQSMKAQQSFDLKSALDSYHNWQRTPSDEDKRGSGVNPETLGRFIRRGIVVAGPGMGKTTLLKRIARRYSEDSIPVLKMRLSAVAADMKNGASFEEAVFRHGLDGSGISADLFRSAGFSNLLLLGDGLDECGDMQEQIAEGISRFATGYPESRVLITTRPIGYSVNNFFDWRHYDLLPLDSSYAARSIAALWEAIAGSASADTNYRAVCNEELENKSVADAVGRTPLMIGVATAILANGQTLGRTRESLFDQVFLLVDKAPVRTVPKPASQVILSRFLELVGWLITRFPLMSERDMLELCGRKWAEISGESLLSSLEKSERYLSYWEDAGLLEKVGHSSTRVLCFVLKSFGEYLAARHLTNLADRSDLDEIRSALADAQWDNVLRFAGRLGLGELVTSLFFEQQERDSKWYLKLLDLVYIAAEAEPELSRETRARIFEDAFFVVAGRDQHGAFALGQPLGECARRYPNEVARHAIDLKDSGQYWSRIVAWNCLLKSGDFYAIEELQSVLQDSAEQIGTVLTPSLGGGVLFNHSNRHELGQSFVLEACVQLFNQAPRPVADDIIPKILNHKAFGSVAFLQKVEKLISAHKWPYRIEYDFGKYSVFDILKEPLEFSRAQTAADLFLLNALGADEVSVAVDVRPKSLLHLSAFVQVSNCWEMPVNDCWAWTRDFDPATAREVIRVIVELAGIDPVALRDDAIAAKGYILARQKEGNDQLWICRVYSLAEHIDHEEIDWSLARDIAFDEDLVEKALYHPSQWMVWMASNIVEARFDGARLQECIAHMCQRGSGYTLWAASCLLTELPEEIAVGMTIQRLKQKQVRGTQYLYSALCKFKIQMSVDLMQALENGLTSKNVKTAASAAELVEHLASRSFPEFMPLIKSHLEHWFKNEEPYPTKGGIIPDSPRARLIGAWLKIETPDFGQIRHWLGDDRSDVRDQGRQALKLWIALDRGHFAHYLDSVLEAELSPQTLNWLLSEGIDLSANDIKRVEGLLSHDKSAVRYNAMSILDPRYLGSSELSLHLRKLVDDPELQIQDRARSKWK</sequence>
<proteinExistence type="predicted"/>
<evidence type="ECO:0000313" key="2">
    <source>
        <dbReference type="EMBL" id="MFC3228666.1"/>
    </source>
</evidence>
<organism evidence="2 3">
    <name type="scientific">Marinibaculum pumilum</name>
    <dbReference type="NCBI Taxonomy" id="1766165"/>
    <lineage>
        <taxon>Bacteria</taxon>
        <taxon>Pseudomonadati</taxon>
        <taxon>Pseudomonadota</taxon>
        <taxon>Alphaproteobacteria</taxon>
        <taxon>Rhodospirillales</taxon>
        <taxon>Rhodospirillaceae</taxon>
        <taxon>Marinibaculum</taxon>
    </lineage>
</organism>
<dbReference type="RefSeq" id="WP_379902006.1">
    <property type="nucleotide sequence ID" value="NZ_JBHRTR010000028.1"/>
</dbReference>
<keyword evidence="3" id="KW-1185">Reference proteome</keyword>
<comment type="caution">
    <text evidence="2">The sequence shown here is derived from an EMBL/GenBank/DDBJ whole genome shotgun (WGS) entry which is preliminary data.</text>
</comment>
<dbReference type="InterPro" id="IPR007111">
    <property type="entry name" value="NACHT_NTPase"/>
</dbReference>